<proteinExistence type="predicted"/>
<organism evidence="2 3">
    <name type="scientific">Gregarina niphandrodes</name>
    <name type="common">Septate eugregarine</name>
    <dbReference type="NCBI Taxonomy" id="110365"/>
    <lineage>
        <taxon>Eukaryota</taxon>
        <taxon>Sar</taxon>
        <taxon>Alveolata</taxon>
        <taxon>Apicomplexa</taxon>
        <taxon>Conoidasida</taxon>
        <taxon>Gregarinasina</taxon>
        <taxon>Eugregarinorida</taxon>
        <taxon>Gregarinidae</taxon>
        <taxon>Gregarina</taxon>
    </lineage>
</organism>
<dbReference type="AlphaFoldDB" id="A0A023AXD1"/>
<name>A0A023AXD1_GRENI</name>
<sequence>MLRVSSSRRSAWALWTCFVQGVPGTVSARAVSTTNVGPADVGTTNDGPTSDGRLGYRQSQFASETCSVPETGEGGWYLTDVDEVGWDWSSVSEKDYELYWISRFWLPLDKRGFDLLESRVSARPCVRRTAWISRGAAFAGVVLKRGVRHPWALAAGARPARPNYIPSVGRRRRGDIPDLMGKERSDFEAYQVLHGSIPREAWMRLTTIDTRSFERCRLAYVELACIISAYFSSPYGVVDVSIKDAIDCVVPSTKTNRHRYWTVGCLLQHSGASIKRLAEFCVMKLCYNPIGRRYALQCLRPYTRTSPSRRSDSARLDILNSRLSALPVVLAKTFAQLTQKQVSDYMEQATKNQTVVALVQEPLNQGDWDKALAECLSYAAGSTAVARKQGKNQARRRRGGCGRTPAVGSGRVVEHRGEMLPQTRIAPNTSAVPTRGVIDDETVLLRKRRIPQAYPHLAKKKGTEGGFGSALNGHQYVFGA</sequence>
<feature type="chain" id="PRO_5001511345" evidence="1">
    <location>
        <begin position="29"/>
        <end position="480"/>
    </location>
</feature>
<evidence type="ECO:0000313" key="2">
    <source>
        <dbReference type="EMBL" id="EZG43267.1"/>
    </source>
</evidence>
<dbReference type="RefSeq" id="XP_011133477.1">
    <property type="nucleotide sequence ID" value="XM_011135175.1"/>
</dbReference>
<evidence type="ECO:0000256" key="1">
    <source>
        <dbReference type="SAM" id="SignalP"/>
    </source>
</evidence>
<protein>
    <submittedName>
        <fullName evidence="2">Uncharacterized protein</fullName>
    </submittedName>
</protein>
<dbReference type="VEuPathDB" id="CryptoDB:GNI_179170"/>
<dbReference type="EMBL" id="AFNH02001350">
    <property type="protein sequence ID" value="EZG43267.1"/>
    <property type="molecule type" value="Genomic_DNA"/>
</dbReference>
<evidence type="ECO:0000313" key="3">
    <source>
        <dbReference type="Proteomes" id="UP000019763"/>
    </source>
</evidence>
<dbReference type="GeneID" id="22916048"/>
<dbReference type="Proteomes" id="UP000019763">
    <property type="component" value="Unassembled WGS sequence"/>
</dbReference>
<feature type="signal peptide" evidence="1">
    <location>
        <begin position="1"/>
        <end position="28"/>
    </location>
</feature>
<accession>A0A023AXD1</accession>
<comment type="caution">
    <text evidence="2">The sequence shown here is derived from an EMBL/GenBank/DDBJ whole genome shotgun (WGS) entry which is preliminary data.</text>
</comment>
<keyword evidence="3" id="KW-1185">Reference proteome</keyword>
<gene>
    <name evidence="2" type="ORF">GNI_179170</name>
</gene>
<keyword evidence="1" id="KW-0732">Signal</keyword>
<reference evidence="2" key="1">
    <citation type="submission" date="2013-12" db="EMBL/GenBank/DDBJ databases">
        <authorList>
            <person name="Omoto C.K."/>
            <person name="Sibley D."/>
            <person name="Venepally P."/>
            <person name="Hadjithomas M."/>
            <person name="Karamycheva S."/>
            <person name="Brunk B."/>
            <person name="Roos D."/>
            <person name="Caler E."/>
            <person name="Lorenzi H."/>
        </authorList>
    </citation>
    <scope>NUCLEOTIDE SEQUENCE</scope>
</reference>